<proteinExistence type="predicted"/>
<feature type="domain" description="HNH nuclease" evidence="1">
    <location>
        <begin position="90"/>
        <end position="146"/>
    </location>
</feature>
<gene>
    <name evidence="2" type="ORF">JHZ39_001710</name>
</gene>
<dbReference type="AlphaFoldDB" id="A0A9P2P584"/>
<dbReference type="InterPro" id="IPR003615">
    <property type="entry name" value="HNH_nuc"/>
</dbReference>
<evidence type="ECO:0000313" key="2">
    <source>
        <dbReference type="EMBL" id="EGY2377344.1"/>
    </source>
</evidence>
<dbReference type="EMBL" id="AAYLMQ010000016">
    <property type="protein sequence ID" value="EGY2377344.1"/>
    <property type="molecule type" value="Genomic_DNA"/>
</dbReference>
<accession>A0A9P2P584</accession>
<dbReference type="InterPro" id="IPR002711">
    <property type="entry name" value="HNH"/>
</dbReference>
<dbReference type="GO" id="GO:0003676">
    <property type="term" value="F:nucleic acid binding"/>
    <property type="evidence" value="ECO:0007669"/>
    <property type="project" value="InterPro"/>
</dbReference>
<dbReference type="Gene3D" id="1.10.30.50">
    <property type="match status" value="1"/>
</dbReference>
<reference evidence="2" key="1">
    <citation type="submission" date="2020-12" db="EMBL/GenBank/DDBJ databases">
        <authorList>
            <consortium name="Clinical and Environmental Microbiology Branch: Whole genome sequencing antimicrobial resistance pathogens in the healthcare setting"/>
        </authorList>
    </citation>
    <scope>NUCLEOTIDE SEQUENCE</scope>
    <source>
        <strain evidence="2">2018HL-00813</strain>
    </source>
</reference>
<keyword evidence="2" id="KW-0540">Nuclease</keyword>
<sequence>MINLNVYKNSSISFLELVINSKKKGRNESIPYYKDRIKLLVPFLEKSYQIYDTAFIENKLYSLSAIPNIDPHEKEDLLKLYNYSSKPFVKLKNAIISLPNNRELNTCQYCTINDVNTLDHIIPKENFPEFVVHPKNLIPVCSQCNSFKSDKWIKNGGFEFLNLYLHILPMQQFLFVDISYNNFTFDVKFYLKN</sequence>
<name>A0A9P2P584_ACIBA</name>
<dbReference type="GO" id="GO:0008270">
    <property type="term" value="F:zinc ion binding"/>
    <property type="evidence" value="ECO:0007669"/>
    <property type="project" value="InterPro"/>
</dbReference>
<dbReference type="SMART" id="SM00507">
    <property type="entry name" value="HNHc"/>
    <property type="match status" value="1"/>
</dbReference>
<dbReference type="Pfam" id="PF01844">
    <property type="entry name" value="HNH"/>
    <property type="match status" value="1"/>
</dbReference>
<organism evidence="2">
    <name type="scientific">Acinetobacter baumannii</name>
    <dbReference type="NCBI Taxonomy" id="470"/>
    <lineage>
        <taxon>Bacteria</taxon>
        <taxon>Pseudomonadati</taxon>
        <taxon>Pseudomonadota</taxon>
        <taxon>Gammaproteobacteria</taxon>
        <taxon>Moraxellales</taxon>
        <taxon>Moraxellaceae</taxon>
        <taxon>Acinetobacter</taxon>
        <taxon>Acinetobacter calcoaceticus/baumannii complex</taxon>
    </lineage>
</organism>
<feature type="non-terminal residue" evidence="2">
    <location>
        <position position="193"/>
    </location>
</feature>
<dbReference type="CDD" id="cd00085">
    <property type="entry name" value="HNHc"/>
    <property type="match status" value="1"/>
</dbReference>
<evidence type="ECO:0000259" key="1">
    <source>
        <dbReference type="SMART" id="SM00507"/>
    </source>
</evidence>
<dbReference type="GO" id="GO:0004519">
    <property type="term" value="F:endonuclease activity"/>
    <property type="evidence" value="ECO:0007669"/>
    <property type="project" value="UniProtKB-KW"/>
</dbReference>
<protein>
    <submittedName>
        <fullName evidence="2">HNH endonuclease</fullName>
    </submittedName>
</protein>
<keyword evidence="2" id="KW-0255">Endonuclease</keyword>
<comment type="caution">
    <text evidence="2">The sequence shown here is derived from an EMBL/GenBank/DDBJ whole genome shotgun (WGS) entry which is preliminary data.</text>
</comment>
<keyword evidence="2" id="KW-0378">Hydrolase</keyword>